<feature type="transmembrane region" description="Helical" evidence="6">
    <location>
        <begin position="345"/>
        <end position="366"/>
    </location>
</feature>
<evidence type="ECO:0000256" key="5">
    <source>
        <dbReference type="ARBA" id="ARBA00023136"/>
    </source>
</evidence>
<dbReference type="PANTHER" id="PTHR30474:SF3">
    <property type="entry name" value="PEPTIDOGLYCAN GLYCOSYLTRANSFERASE RODA"/>
    <property type="match status" value="1"/>
</dbReference>
<dbReference type="PANTHER" id="PTHR30474">
    <property type="entry name" value="CELL CYCLE PROTEIN"/>
    <property type="match status" value="1"/>
</dbReference>
<evidence type="ECO:0000313" key="7">
    <source>
        <dbReference type="EMBL" id="GAA2141089.1"/>
    </source>
</evidence>
<protein>
    <submittedName>
        <fullName evidence="7">FtsW/RodA/SpoVE family cell cycle protein</fullName>
    </submittedName>
</protein>
<sequence length="471" mass="50170">MAQNSGSFLGFVHRRRRGAELFLLVLALAVGIGAYAAVGIGVEGEVPADIIGYGGWLAVLVVGCHVVVRFVAPYADPVLLPVVAALNGLGLAVIHRLDLAYAADSSDATPAGFARQQLIWMTLGVLLFIGTLFVLRDHRVLQRFTYTSGLGAIVLLLLPMLPGIGATINGARIWIHLGPFSFQPGEVAKVLLVIAFAGYLVLHRDALALAGRRVLFVDLPRGRDLGPILAMWLISLGILVFQHDLGSSLLFFGLFLIMLYVATERPGWLIVGGGLFLLGALAAYKLISHVTLRVDVWLHPMSYYDKSPGSFQPVEAMFGMGWGGLIGRGFGDGSPQRVPYANSDFIISSIGEELGLTAVIAVILLYGLIVERALRAALVCRDGFGKLVATGLAAIFALQVFVVIGGVTSLIPLTGLTTPFLSYGGSSLVANWVIIALLLRISDQARRPIPDLSGPDEIADSEATQVVKLQS</sequence>
<dbReference type="RefSeq" id="WP_344148886.1">
    <property type="nucleotide sequence ID" value="NZ_BAAAQR010000002.1"/>
</dbReference>
<feature type="transmembrane region" description="Helical" evidence="6">
    <location>
        <begin position="50"/>
        <end position="71"/>
    </location>
</feature>
<keyword evidence="2 6" id="KW-0812">Transmembrane</keyword>
<accession>A0ABN2ZEL4</accession>
<feature type="transmembrane region" description="Helical" evidence="6">
    <location>
        <begin position="268"/>
        <end position="287"/>
    </location>
</feature>
<proteinExistence type="predicted"/>
<gene>
    <name evidence="7" type="ORF">GCM10009844_11320</name>
</gene>
<feature type="transmembrane region" description="Helical" evidence="6">
    <location>
        <begin position="117"/>
        <end position="135"/>
    </location>
</feature>
<evidence type="ECO:0000313" key="8">
    <source>
        <dbReference type="Proteomes" id="UP001501771"/>
    </source>
</evidence>
<name>A0ABN2ZEL4_9ACTN</name>
<evidence type="ECO:0000256" key="3">
    <source>
        <dbReference type="ARBA" id="ARBA00022960"/>
    </source>
</evidence>
<evidence type="ECO:0000256" key="4">
    <source>
        <dbReference type="ARBA" id="ARBA00022989"/>
    </source>
</evidence>
<feature type="transmembrane region" description="Helical" evidence="6">
    <location>
        <begin position="147"/>
        <end position="175"/>
    </location>
</feature>
<keyword evidence="5 6" id="KW-0472">Membrane</keyword>
<keyword evidence="8" id="KW-1185">Reference proteome</keyword>
<feature type="transmembrane region" description="Helical" evidence="6">
    <location>
        <begin position="224"/>
        <end position="241"/>
    </location>
</feature>
<dbReference type="EMBL" id="BAAAQR010000002">
    <property type="protein sequence ID" value="GAA2141089.1"/>
    <property type="molecule type" value="Genomic_DNA"/>
</dbReference>
<dbReference type="Pfam" id="PF01098">
    <property type="entry name" value="FTSW_RODA_SPOVE"/>
    <property type="match status" value="1"/>
</dbReference>
<comment type="subcellular location">
    <subcellularLocation>
        <location evidence="1">Membrane</location>
        <topology evidence="1">Multi-pass membrane protein</topology>
    </subcellularLocation>
</comment>
<keyword evidence="4 6" id="KW-1133">Transmembrane helix</keyword>
<evidence type="ECO:0000256" key="1">
    <source>
        <dbReference type="ARBA" id="ARBA00004141"/>
    </source>
</evidence>
<dbReference type="Proteomes" id="UP001501771">
    <property type="component" value="Unassembled WGS sequence"/>
</dbReference>
<feature type="transmembrane region" description="Helical" evidence="6">
    <location>
        <begin position="78"/>
        <end position="97"/>
    </location>
</feature>
<dbReference type="InterPro" id="IPR001182">
    <property type="entry name" value="FtsW/RodA"/>
</dbReference>
<reference evidence="7 8" key="1">
    <citation type="journal article" date="2019" name="Int. J. Syst. Evol. Microbiol.">
        <title>The Global Catalogue of Microorganisms (GCM) 10K type strain sequencing project: providing services to taxonomists for standard genome sequencing and annotation.</title>
        <authorList>
            <consortium name="The Broad Institute Genomics Platform"/>
            <consortium name="The Broad Institute Genome Sequencing Center for Infectious Disease"/>
            <person name="Wu L."/>
            <person name="Ma J."/>
        </authorList>
    </citation>
    <scope>NUCLEOTIDE SEQUENCE [LARGE SCALE GENOMIC DNA]</scope>
    <source>
        <strain evidence="7 8">JCM 16022</strain>
    </source>
</reference>
<feature type="transmembrane region" description="Helical" evidence="6">
    <location>
        <begin position="387"/>
        <end position="408"/>
    </location>
</feature>
<organism evidence="7 8">
    <name type="scientific">Nocardioides koreensis</name>
    <dbReference type="NCBI Taxonomy" id="433651"/>
    <lineage>
        <taxon>Bacteria</taxon>
        <taxon>Bacillati</taxon>
        <taxon>Actinomycetota</taxon>
        <taxon>Actinomycetes</taxon>
        <taxon>Propionibacteriales</taxon>
        <taxon>Nocardioidaceae</taxon>
        <taxon>Nocardioides</taxon>
    </lineage>
</organism>
<keyword evidence="3" id="KW-0133">Cell shape</keyword>
<feature type="transmembrane region" description="Helical" evidence="6">
    <location>
        <begin position="420"/>
        <end position="439"/>
    </location>
</feature>
<evidence type="ECO:0000256" key="2">
    <source>
        <dbReference type="ARBA" id="ARBA00022692"/>
    </source>
</evidence>
<feature type="transmembrane region" description="Helical" evidence="6">
    <location>
        <begin position="187"/>
        <end position="203"/>
    </location>
</feature>
<evidence type="ECO:0000256" key="6">
    <source>
        <dbReference type="SAM" id="Phobius"/>
    </source>
</evidence>
<comment type="caution">
    <text evidence="7">The sequence shown here is derived from an EMBL/GenBank/DDBJ whole genome shotgun (WGS) entry which is preliminary data.</text>
</comment>
<feature type="transmembrane region" description="Helical" evidence="6">
    <location>
        <begin position="21"/>
        <end position="38"/>
    </location>
</feature>
<feature type="transmembrane region" description="Helical" evidence="6">
    <location>
        <begin position="247"/>
        <end position="263"/>
    </location>
</feature>